<evidence type="ECO:0000313" key="4">
    <source>
        <dbReference type="Proteomes" id="UP000651057"/>
    </source>
</evidence>
<dbReference type="PANTHER" id="PTHR13947">
    <property type="entry name" value="GNAT FAMILY N-ACETYLTRANSFERASE"/>
    <property type="match status" value="1"/>
</dbReference>
<gene>
    <name evidence="3" type="ORF">JJQ60_03280</name>
</gene>
<evidence type="ECO:0000313" key="3">
    <source>
        <dbReference type="EMBL" id="MBL0682521.1"/>
    </source>
</evidence>
<dbReference type="Gene3D" id="3.40.630.30">
    <property type="match status" value="1"/>
</dbReference>
<keyword evidence="4" id="KW-1185">Reference proteome</keyword>
<dbReference type="AlphaFoldDB" id="A0A936ZUR6"/>
<feature type="domain" description="N-acetyltransferase" evidence="2">
    <location>
        <begin position="4"/>
        <end position="162"/>
    </location>
</feature>
<dbReference type="PANTHER" id="PTHR13947:SF37">
    <property type="entry name" value="LD18367P"/>
    <property type="match status" value="1"/>
</dbReference>
<protein>
    <submittedName>
        <fullName evidence="3">GNAT family N-acetyltransferase</fullName>
    </submittedName>
</protein>
<evidence type="ECO:0000259" key="2">
    <source>
        <dbReference type="PROSITE" id="PS51186"/>
    </source>
</evidence>
<dbReference type="InterPro" id="IPR000182">
    <property type="entry name" value="GNAT_dom"/>
</dbReference>
<dbReference type="SUPFAM" id="SSF55729">
    <property type="entry name" value="Acyl-CoA N-acyltransferases (Nat)"/>
    <property type="match status" value="1"/>
</dbReference>
<keyword evidence="1" id="KW-0808">Transferase</keyword>
<dbReference type="InterPro" id="IPR016181">
    <property type="entry name" value="Acyl_CoA_acyltransferase"/>
</dbReference>
<dbReference type="Pfam" id="PF00583">
    <property type="entry name" value="Acetyltransf_1"/>
    <property type="match status" value="1"/>
</dbReference>
<dbReference type="RefSeq" id="WP_201917202.1">
    <property type="nucleotide sequence ID" value="NZ_BAABAX010000021.1"/>
</dbReference>
<evidence type="ECO:0000256" key="1">
    <source>
        <dbReference type="ARBA" id="ARBA00022679"/>
    </source>
</evidence>
<comment type="caution">
    <text evidence="3">The sequence shown here is derived from an EMBL/GenBank/DDBJ whole genome shotgun (WGS) entry which is preliminary data.</text>
</comment>
<dbReference type="GO" id="GO:0008080">
    <property type="term" value="F:N-acetyltransferase activity"/>
    <property type="evidence" value="ECO:0007669"/>
    <property type="project" value="InterPro"/>
</dbReference>
<dbReference type="CDD" id="cd04301">
    <property type="entry name" value="NAT_SF"/>
    <property type="match status" value="1"/>
</dbReference>
<dbReference type="InterPro" id="IPR050769">
    <property type="entry name" value="NAT_camello-type"/>
</dbReference>
<dbReference type="Proteomes" id="UP000651057">
    <property type="component" value="Unassembled WGS sequence"/>
</dbReference>
<dbReference type="EMBL" id="JAERQJ010000001">
    <property type="protein sequence ID" value="MBL0682521.1"/>
    <property type="molecule type" value="Genomic_DNA"/>
</dbReference>
<reference evidence="3" key="1">
    <citation type="submission" date="2021-01" db="EMBL/GenBank/DDBJ databases">
        <authorList>
            <person name="Zhong Y.L."/>
        </authorList>
    </citation>
    <scope>NUCLEOTIDE SEQUENCE</scope>
    <source>
        <strain evidence="3">KCTC 23302</strain>
    </source>
</reference>
<name>A0A936ZUR6_9FLAO</name>
<organism evidence="3 4">
    <name type="scientific">Aquimarina mytili</name>
    <dbReference type="NCBI Taxonomy" id="874423"/>
    <lineage>
        <taxon>Bacteria</taxon>
        <taxon>Pseudomonadati</taxon>
        <taxon>Bacteroidota</taxon>
        <taxon>Flavobacteriia</taxon>
        <taxon>Flavobacteriales</taxon>
        <taxon>Flavobacteriaceae</taxon>
        <taxon>Aquimarina</taxon>
    </lineage>
</organism>
<proteinExistence type="predicted"/>
<dbReference type="PROSITE" id="PS51186">
    <property type="entry name" value="GNAT"/>
    <property type="match status" value="1"/>
</dbReference>
<sequence>MGTIKIRKIKPEDNQVIAKVIREVLVEMGVPKVGTVFEDEALDMMYETYTSKNAAYFVVEEDGIVIGGAGIARLEHGSSDTCELQKMYFLPIARGKGIGYEMINICLDHAKEQGFTKCYLETMPYMKAARKLYKKVGFKDLDGPVGDTGHFSCQAWMIKDLY</sequence>
<accession>A0A936ZUR6</accession>